<proteinExistence type="predicted"/>
<dbReference type="Gene3D" id="2.60.260.20">
    <property type="entry name" value="Urease metallochaperone UreE, N-terminal domain"/>
    <property type="match status" value="2"/>
</dbReference>
<sequence>MEYKDYYKTLGVERGASQEEIKRAYRKLVRKYHPDVNTGPEAADAEQKFKDVGEAYEVLQDPEKRAAYDQLGADWKEGQAFRPPPDWDEGFEFSGGGYTETDPDQFGAFFDELFARRGQARPDMRGGGQFHAAGQDHHAKITIDLDTAYKGGSMDVGMRKPERDASGHVVLGEKTIRVSIPKGVCDGQHIRLAGQGSPGLGKGAAGDLYLEVAIKPTPGVRLEGRDVIMELPVTPWEAALGARVDYATPGGSVQLTVPKHSQSGRKLRLKGRGIPGKPPGDLIAVVKIVIPPTESEKARELYQQMAREMDYDPRAGRKG</sequence>
<dbReference type="FunFam" id="2.60.260.20:FF:000008">
    <property type="entry name" value="Curved DNA-binding protein"/>
    <property type="match status" value="1"/>
</dbReference>
<dbReference type="Pfam" id="PF00226">
    <property type="entry name" value="DnaJ"/>
    <property type="match status" value="1"/>
</dbReference>
<dbReference type="InterPro" id="IPR002939">
    <property type="entry name" value="DnaJ_C"/>
</dbReference>
<organism evidence="5 6">
    <name type="scientific">Litorivita pollutaquae</name>
    <dbReference type="NCBI Taxonomy" id="2200892"/>
    <lineage>
        <taxon>Bacteria</taxon>
        <taxon>Pseudomonadati</taxon>
        <taxon>Pseudomonadota</taxon>
        <taxon>Alphaproteobacteria</taxon>
        <taxon>Rhodobacterales</taxon>
        <taxon>Paracoccaceae</taxon>
        <taxon>Litorivita</taxon>
    </lineage>
</organism>
<keyword evidence="2" id="KW-0238">DNA-binding</keyword>
<dbReference type="CDD" id="cd10747">
    <property type="entry name" value="DnaJ_C"/>
    <property type="match status" value="1"/>
</dbReference>
<dbReference type="SUPFAM" id="SSF49493">
    <property type="entry name" value="HSP40/DnaJ peptide-binding domain"/>
    <property type="match status" value="2"/>
</dbReference>
<dbReference type="PRINTS" id="PR00625">
    <property type="entry name" value="JDOMAIN"/>
</dbReference>
<dbReference type="InterPro" id="IPR001623">
    <property type="entry name" value="DnaJ_domain"/>
</dbReference>
<keyword evidence="3" id="KW-0143">Chaperone</keyword>
<name>A0A2V4NCL2_9RHOB</name>
<reference evidence="5 6" key="1">
    <citation type="submission" date="2018-05" db="EMBL/GenBank/DDBJ databases">
        <title>Oceanovita maritima gen. nov., sp. nov., a marine bacterium in the family Rhodobacteraceae isolated from surface seawater of Lundu port Xiamen, China.</title>
        <authorList>
            <person name="Hetharua B.H."/>
            <person name="Min D."/>
            <person name="Liao H."/>
            <person name="Tian Y."/>
        </authorList>
    </citation>
    <scope>NUCLEOTIDE SEQUENCE [LARGE SCALE GENOMIC DNA]</scope>
    <source>
        <strain evidence="5 6">FSX-11</strain>
    </source>
</reference>
<dbReference type="Gene3D" id="1.10.287.110">
    <property type="entry name" value="DnaJ domain"/>
    <property type="match status" value="1"/>
</dbReference>
<gene>
    <name evidence="5" type="ORF">DI396_10255</name>
</gene>
<dbReference type="EMBL" id="QFVT01000006">
    <property type="protein sequence ID" value="PYC47490.1"/>
    <property type="molecule type" value="Genomic_DNA"/>
</dbReference>
<feature type="domain" description="J" evidence="4">
    <location>
        <begin position="5"/>
        <end position="72"/>
    </location>
</feature>
<dbReference type="CDD" id="cd06257">
    <property type="entry name" value="DnaJ"/>
    <property type="match status" value="1"/>
</dbReference>
<dbReference type="SMART" id="SM00271">
    <property type="entry name" value="DnaJ"/>
    <property type="match status" value="1"/>
</dbReference>
<dbReference type="InterPro" id="IPR008971">
    <property type="entry name" value="HSP40/DnaJ_pept-bd"/>
</dbReference>
<evidence type="ECO:0000256" key="3">
    <source>
        <dbReference type="ARBA" id="ARBA00023186"/>
    </source>
</evidence>
<evidence type="ECO:0000256" key="1">
    <source>
        <dbReference type="ARBA" id="ARBA00022490"/>
    </source>
</evidence>
<dbReference type="InterPro" id="IPR036869">
    <property type="entry name" value="J_dom_sf"/>
</dbReference>
<evidence type="ECO:0000256" key="2">
    <source>
        <dbReference type="ARBA" id="ARBA00023125"/>
    </source>
</evidence>
<evidence type="ECO:0000259" key="4">
    <source>
        <dbReference type="PROSITE" id="PS50076"/>
    </source>
</evidence>
<dbReference type="InterPro" id="IPR018253">
    <property type="entry name" value="DnaJ_domain_CS"/>
</dbReference>
<dbReference type="Proteomes" id="UP000248012">
    <property type="component" value="Unassembled WGS sequence"/>
</dbReference>
<dbReference type="GO" id="GO:0005737">
    <property type="term" value="C:cytoplasm"/>
    <property type="evidence" value="ECO:0007669"/>
    <property type="project" value="TreeGrafter"/>
</dbReference>
<comment type="caution">
    <text evidence="5">The sequence shown here is derived from an EMBL/GenBank/DDBJ whole genome shotgun (WGS) entry which is preliminary data.</text>
</comment>
<accession>A0A2V4NCL2</accession>
<dbReference type="PANTHER" id="PTHR43096">
    <property type="entry name" value="DNAJ HOMOLOG 1, MITOCHONDRIAL-RELATED"/>
    <property type="match status" value="1"/>
</dbReference>
<dbReference type="Pfam" id="PF01556">
    <property type="entry name" value="DnaJ_C"/>
    <property type="match status" value="1"/>
</dbReference>
<dbReference type="GO" id="GO:0042026">
    <property type="term" value="P:protein refolding"/>
    <property type="evidence" value="ECO:0007669"/>
    <property type="project" value="TreeGrafter"/>
</dbReference>
<dbReference type="PROSITE" id="PS00636">
    <property type="entry name" value="DNAJ_1"/>
    <property type="match status" value="1"/>
</dbReference>
<keyword evidence="6" id="KW-1185">Reference proteome</keyword>
<dbReference type="AlphaFoldDB" id="A0A2V4NCL2"/>
<dbReference type="PANTHER" id="PTHR43096:SF52">
    <property type="entry name" value="DNAJ HOMOLOG 1, MITOCHONDRIAL-RELATED"/>
    <property type="match status" value="1"/>
</dbReference>
<keyword evidence="1" id="KW-0963">Cytoplasm</keyword>
<dbReference type="SUPFAM" id="SSF46565">
    <property type="entry name" value="Chaperone J-domain"/>
    <property type="match status" value="1"/>
</dbReference>
<evidence type="ECO:0000313" key="6">
    <source>
        <dbReference type="Proteomes" id="UP000248012"/>
    </source>
</evidence>
<protein>
    <submittedName>
        <fullName evidence="5">Cytochrome C biogenesis protein</fullName>
    </submittedName>
</protein>
<dbReference type="OrthoDB" id="9779889at2"/>
<dbReference type="PROSITE" id="PS50076">
    <property type="entry name" value="DNAJ_2"/>
    <property type="match status" value="1"/>
</dbReference>
<dbReference type="GO" id="GO:0051082">
    <property type="term" value="F:unfolded protein binding"/>
    <property type="evidence" value="ECO:0007669"/>
    <property type="project" value="InterPro"/>
</dbReference>
<dbReference type="GO" id="GO:0003677">
    <property type="term" value="F:DNA binding"/>
    <property type="evidence" value="ECO:0007669"/>
    <property type="project" value="UniProtKB-KW"/>
</dbReference>
<evidence type="ECO:0000313" key="5">
    <source>
        <dbReference type="EMBL" id="PYC47490.1"/>
    </source>
</evidence>